<keyword evidence="3" id="KW-1185">Reference proteome</keyword>
<dbReference type="Pfam" id="PF02515">
    <property type="entry name" value="CoA_transf_3"/>
    <property type="match status" value="1"/>
</dbReference>
<reference evidence="2 3" key="1">
    <citation type="submission" date="2023-08" db="EMBL/GenBank/DDBJ databases">
        <title>Black Yeasts Isolated from many extreme environments.</title>
        <authorList>
            <person name="Coleine C."/>
            <person name="Stajich J.E."/>
            <person name="Selbmann L."/>
        </authorList>
    </citation>
    <scope>NUCLEOTIDE SEQUENCE [LARGE SCALE GENOMIC DNA]</scope>
    <source>
        <strain evidence="2 3">CCFEE 6328</strain>
    </source>
</reference>
<dbReference type="InterPro" id="IPR023606">
    <property type="entry name" value="CoA-Trfase_III_dom_1_sf"/>
</dbReference>
<proteinExistence type="inferred from homology"/>
<comment type="similarity">
    <text evidence="1">Belongs to the CoA-transferase III family.</text>
</comment>
<dbReference type="Gene3D" id="3.40.50.10540">
    <property type="entry name" value="Crotonobetainyl-coa:carnitine coa-transferase, domain 1"/>
    <property type="match status" value="1"/>
</dbReference>
<dbReference type="InterPro" id="IPR052985">
    <property type="entry name" value="CoA-trans_III_biosynth/detox"/>
</dbReference>
<evidence type="ECO:0000313" key="3">
    <source>
        <dbReference type="Proteomes" id="UP001345691"/>
    </source>
</evidence>
<sequence length="578" mass="64638">MGSIEASEKDILSSYSVQAESKKLLTEALLNNPKIAKDIPKEAYDFASRITFKGSDLPSIPINWRFAESAASLKAFEACIISALVKRKYNVELTGAAIDTDHAQLFFMSTLLWKINPDSDHPITLREVDGKDGLIPNYDIHNMASSLYRQCATNIYRTKDGRYFHLHGSMNPDPTLESIGFPTDRPELQTWEQAMEPFIEKLATVDSAEIQHLASDVFKQAGVIAETVDSFHASEHGRANAHVGLFEIHAVPNQNHKPSWWPSTPQTSAKRPLAGLKVIDLTRVIAAPSVTRGLAELGASVMRVTSPNLCDYSGLHIDLNWGKWECSLDLKKEADKDKLRKLIKDADVVVQGYRPGVLDKYGFGQEGMIDLVKDRERGIISVRENCYGWNGPWSYRSGWQQISDACVGISAGFGKAMGLKDNEAVTPVFPNSDYMTGIAGLTGILCALMRRAEEGGSYKIDVALNYYNQWLADSVGEYPEAIWQDVWKRNGKDVFRSYHNMNYMLPRYLGMIAKTGKLLKPAFFEDRETKALNAVVRTVKPIIQFDNDQVELKYNVGTRGNGKDAPRWPDDLMTEVVE</sequence>
<dbReference type="SUPFAM" id="SSF89796">
    <property type="entry name" value="CoA-transferase family III (CaiB/BaiF)"/>
    <property type="match status" value="2"/>
</dbReference>
<dbReference type="Proteomes" id="UP001345691">
    <property type="component" value="Unassembled WGS sequence"/>
</dbReference>
<dbReference type="PANTHER" id="PTHR48229">
    <property type="entry name" value="CAIB/BAIF FAMILY ENZYME (AFU_ORTHOLOGUE AFUA_1G05360)-RELATED"/>
    <property type="match status" value="1"/>
</dbReference>
<comment type="caution">
    <text evidence="2">The sequence shown here is derived from an EMBL/GenBank/DDBJ whole genome shotgun (WGS) entry which is preliminary data.</text>
</comment>
<evidence type="ECO:0000313" key="2">
    <source>
        <dbReference type="EMBL" id="KAK5053661.1"/>
    </source>
</evidence>
<accession>A0ABR0J0W9</accession>
<gene>
    <name evidence="2" type="ORF">LTR69_009306</name>
</gene>
<dbReference type="InterPro" id="IPR003673">
    <property type="entry name" value="CoA-Trfase_fam_III"/>
</dbReference>
<organism evidence="2 3">
    <name type="scientific">Exophiala sideris</name>
    <dbReference type="NCBI Taxonomy" id="1016849"/>
    <lineage>
        <taxon>Eukaryota</taxon>
        <taxon>Fungi</taxon>
        <taxon>Dikarya</taxon>
        <taxon>Ascomycota</taxon>
        <taxon>Pezizomycotina</taxon>
        <taxon>Eurotiomycetes</taxon>
        <taxon>Chaetothyriomycetidae</taxon>
        <taxon>Chaetothyriales</taxon>
        <taxon>Herpotrichiellaceae</taxon>
        <taxon>Exophiala</taxon>
    </lineage>
</organism>
<dbReference type="PANTHER" id="PTHR48229:SF2">
    <property type="entry name" value="CAIB_BAIF FAMILY PROTEIN"/>
    <property type="match status" value="1"/>
</dbReference>
<protein>
    <submittedName>
        <fullName evidence="2">Uncharacterized protein</fullName>
    </submittedName>
</protein>
<evidence type="ECO:0000256" key="1">
    <source>
        <dbReference type="ARBA" id="ARBA00008383"/>
    </source>
</evidence>
<name>A0ABR0J0W9_9EURO</name>
<dbReference type="EMBL" id="JAVRRF010000025">
    <property type="protein sequence ID" value="KAK5053661.1"/>
    <property type="molecule type" value="Genomic_DNA"/>
</dbReference>